<protein>
    <submittedName>
        <fullName evidence="1">Uncharacterized protein</fullName>
    </submittedName>
</protein>
<reference evidence="1" key="1">
    <citation type="submission" date="2020-09" db="EMBL/GenBank/DDBJ databases">
        <title>Genome-Enabled Discovery of Anthraquinone Biosynthesis in Senna tora.</title>
        <authorList>
            <person name="Kang S.-H."/>
            <person name="Pandey R.P."/>
            <person name="Lee C.-M."/>
            <person name="Sim J.-S."/>
            <person name="Jeong J.-T."/>
            <person name="Choi B.-S."/>
            <person name="Jung M."/>
            <person name="Ginzburg D."/>
            <person name="Zhao K."/>
            <person name="Won S.Y."/>
            <person name="Oh T.-J."/>
            <person name="Yu Y."/>
            <person name="Kim N.-H."/>
            <person name="Lee O.R."/>
            <person name="Lee T.-H."/>
            <person name="Bashyal P."/>
            <person name="Kim T.-S."/>
            <person name="Lee W.-H."/>
            <person name="Kawkins C."/>
            <person name="Kim C.-K."/>
            <person name="Kim J.S."/>
            <person name="Ahn B.O."/>
            <person name="Rhee S.Y."/>
            <person name="Sohng J.K."/>
        </authorList>
    </citation>
    <scope>NUCLEOTIDE SEQUENCE</scope>
    <source>
        <tissue evidence="1">Leaf</tissue>
    </source>
</reference>
<comment type="caution">
    <text evidence="1">The sequence shown here is derived from an EMBL/GenBank/DDBJ whole genome shotgun (WGS) entry which is preliminary data.</text>
</comment>
<accession>A0A834WP19</accession>
<dbReference type="Proteomes" id="UP000634136">
    <property type="component" value="Unassembled WGS sequence"/>
</dbReference>
<gene>
    <name evidence="1" type="ORF">G2W53_022293</name>
</gene>
<evidence type="ECO:0000313" key="2">
    <source>
        <dbReference type="Proteomes" id="UP000634136"/>
    </source>
</evidence>
<dbReference type="EMBL" id="JAAIUW010000007">
    <property type="protein sequence ID" value="KAF7824149.1"/>
    <property type="molecule type" value="Genomic_DNA"/>
</dbReference>
<keyword evidence="2" id="KW-1185">Reference proteome</keyword>
<sequence length="77" mass="8493">MAVVVGNDDWSWWSWMFGSAGGVFSASDLEILGEAIKQIYKLLNVPQEKCGLRALKDEENPNYDQIAKELGCADAKA</sequence>
<name>A0A834WP19_9FABA</name>
<evidence type="ECO:0000313" key="1">
    <source>
        <dbReference type="EMBL" id="KAF7824149.1"/>
    </source>
</evidence>
<proteinExistence type="predicted"/>
<organism evidence="1 2">
    <name type="scientific">Senna tora</name>
    <dbReference type="NCBI Taxonomy" id="362788"/>
    <lineage>
        <taxon>Eukaryota</taxon>
        <taxon>Viridiplantae</taxon>
        <taxon>Streptophyta</taxon>
        <taxon>Embryophyta</taxon>
        <taxon>Tracheophyta</taxon>
        <taxon>Spermatophyta</taxon>
        <taxon>Magnoliopsida</taxon>
        <taxon>eudicotyledons</taxon>
        <taxon>Gunneridae</taxon>
        <taxon>Pentapetalae</taxon>
        <taxon>rosids</taxon>
        <taxon>fabids</taxon>
        <taxon>Fabales</taxon>
        <taxon>Fabaceae</taxon>
        <taxon>Caesalpinioideae</taxon>
        <taxon>Cassia clade</taxon>
        <taxon>Senna</taxon>
    </lineage>
</organism>
<dbReference type="AlphaFoldDB" id="A0A834WP19"/>